<dbReference type="GO" id="GO:0016020">
    <property type="term" value="C:membrane"/>
    <property type="evidence" value="ECO:0007669"/>
    <property type="project" value="UniProtKB-SubCell"/>
</dbReference>
<keyword evidence="9" id="KW-1185">Reference proteome</keyword>
<feature type="transmembrane region" description="Helical" evidence="6">
    <location>
        <begin position="112"/>
        <end position="131"/>
    </location>
</feature>
<feature type="domain" description="EamA" evidence="7">
    <location>
        <begin position="19"/>
        <end position="154"/>
    </location>
</feature>
<protein>
    <recommendedName>
        <fullName evidence="7">EamA domain-containing protein</fullName>
    </recommendedName>
</protein>
<evidence type="ECO:0000313" key="9">
    <source>
        <dbReference type="Proteomes" id="UP000006008"/>
    </source>
</evidence>
<keyword evidence="3 6" id="KW-0812">Transmembrane</keyword>
<proteinExistence type="inferred from homology"/>
<feature type="transmembrane region" description="Helical" evidence="6">
    <location>
        <begin position="232"/>
        <end position="252"/>
    </location>
</feature>
<evidence type="ECO:0000256" key="1">
    <source>
        <dbReference type="ARBA" id="ARBA00004141"/>
    </source>
</evidence>
<dbReference type="HOGENOM" id="CLU_033863_4_5_10"/>
<evidence type="ECO:0000256" key="3">
    <source>
        <dbReference type="ARBA" id="ARBA00022692"/>
    </source>
</evidence>
<dbReference type="STRING" id="742725.HMPREF9450_01670"/>
<reference evidence="8 9" key="1">
    <citation type="submission" date="2011-08" db="EMBL/GenBank/DDBJ databases">
        <title>The Genome Sequence of Alistipes indistinctus YIT 12060.</title>
        <authorList>
            <consortium name="The Broad Institute Genome Sequencing Platform"/>
            <person name="Earl A."/>
            <person name="Ward D."/>
            <person name="Feldgarden M."/>
            <person name="Gevers D."/>
            <person name="Morotomi M."/>
            <person name="Young S.K."/>
            <person name="Zeng Q."/>
            <person name="Gargeya S."/>
            <person name="Fitzgerald M."/>
            <person name="Haas B."/>
            <person name="Abouelleil A."/>
            <person name="Alvarado L."/>
            <person name="Arachchi H.M."/>
            <person name="Berlin A."/>
            <person name="Brown A."/>
            <person name="Chapman S.B."/>
            <person name="Chen Z."/>
            <person name="Dunbar C."/>
            <person name="Freedman E."/>
            <person name="Gearin G."/>
            <person name="Gellesch M."/>
            <person name="Goldberg J."/>
            <person name="Griggs A."/>
            <person name="Gujja S."/>
            <person name="Heiman D."/>
            <person name="Howarth C."/>
            <person name="Larson L."/>
            <person name="Lui A."/>
            <person name="MacDonald P.J.P."/>
            <person name="Montmayeur A."/>
            <person name="Murphy C."/>
            <person name="Neiman D."/>
            <person name="Pearson M."/>
            <person name="Priest M."/>
            <person name="Roberts A."/>
            <person name="Saif S."/>
            <person name="Shea T."/>
            <person name="Shenoy N."/>
            <person name="Sisk P."/>
            <person name="Stolte C."/>
            <person name="Sykes S."/>
            <person name="Wortman J."/>
            <person name="Nusbaum C."/>
            <person name="Birren B."/>
        </authorList>
    </citation>
    <scope>NUCLEOTIDE SEQUENCE [LARGE SCALE GENOMIC DNA]</scope>
    <source>
        <strain evidence="8 9">YIT 12060</strain>
    </source>
</reference>
<feature type="domain" description="EamA" evidence="7">
    <location>
        <begin position="171"/>
        <end position="306"/>
    </location>
</feature>
<dbReference type="PANTHER" id="PTHR32322">
    <property type="entry name" value="INNER MEMBRANE TRANSPORTER"/>
    <property type="match status" value="1"/>
</dbReference>
<dbReference type="Pfam" id="PF00892">
    <property type="entry name" value="EamA"/>
    <property type="match status" value="2"/>
</dbReference>
<feature type="transmembrane region" description="Helical" evidence="6">
    <location>
        <begin position="21"/>
        <end position="39"/>
    </location>
</feature>
<gene>
    <name evidence="8" type="ORF">HMPREF9450_01670</name>
</gene>
<name>G5HAK5_9BACT</name>
<dbReference type="Proteomes" id="UP000006008">
    <property type="component" value="Unassembled WGS sequence"/>
</dbReference>
<dbReference type="EMBL" id="ADLD01000013">
    <property type="protein sequence ID" value="EHB91621.1"/>
    <property type="molecule type" value="Genomic_DNA"/>
</dbReference>
<feature type="transmembrane region" description="Helical" evidence="6">
    <location>
        <begin position="205"/>
        <end position="226"/>
    </location>
</feature>
<dbReference type="InterPro" id="IPR050638">
    <property type="entry name" value="AA-Vitamin_Transporters"/>
</dbReference>
<dbReference type="PANTHER" id="PTHR32322:SF2">
    <property type="entry name" value="EAMA DOMAIN-CONTAINING PROTEIN"/>
    <property type="match status" value="1"/>
</dbReference>
<dbReference type="SUPFAM" id="SSF103481">
    <property type="entry name" value="Multidrug resistance efflux transporter EmrE"/>
    <property type="match status" value="2"/>
</dbReference>
<dbReference type="InterPro" id="IPR000620">
    <property type="entry name" value="EamA_dom"/>
</dbReference>
<keyword evidence="5 6" id="KW-0472">Membrane</keyword>
<keyword evidence="4 6" id="KW-1133">Transmembrane helix</keyword>
<comment type="subcellular location">
    <subcellularLocation>
        <location evidence="1">Membrane</location>
        <topology evidence="1">Multi-pass membrane protein</topology>
    </subcellularLocation>
</comment>
<comment type="similarity">
    <text evidence="2">Belongs to the EamA transporter family.</text>
</comment>
<feature type="transmembrane region" description="Helical" evidence="6">
    <location>
        <begin position="51"/>
        <end position="71"/>
    </location>
</feature>
<comment type="caution">
    <text evidence="8">The sequence shown here is derived from an EMBL/GenBank/DDBJ whole genome shotgun (WGS) entry which is preliminary data.</text>
</comment>
<evidence type="ECO:0000259" key="7">
    <source>
        <dbReference type="Pfam" id="PF00892"/>
    </source>
</evidence>
<evidence type="ECO:0000256" key="6">
    <source>
        <dbReference type="SAM" id="Phobius"/>
    </source>
</evidence>
<feature type="transmembrane region" description="Helical" evidence="6">
    <location>
        <begin position="288"/>
        <end position="305"/>
    </location>
</feature>
<evidence type="ECO:0000256" key="5">
    <source>
        <dbReference type="ARBA" id="ARBA00023136"/>
    </source>
</evidence>
<feature type="transmembrane region" description="Helical" evidence="6">
    <location>
        <begin position="83"/>
        <end position="106"/>
    </location>
</feature>
<dbReference type="InterPro" id="IPR037185">
    <property type="entry name" value="EmrE-like"/>
</dbReference>
<sequence>MGHPERNTTTAVSAGDHSMKGHLALLLANTMFGFNVPIAKGVLASGMVSPYALNLFRMGGAALLFWIASLFAPREKVSRKDLVLLFFASLFSIQLNQTSFLIGLSMTSPIDASIAASTVPILTMLIAAVYLKEPITWKKAIGVAVGASGALLLILSNGTVDTAGRSGSIAGDMICLMGALSFAIYLAVFKRLIARYSSVTLMKWMFLYAAICAIPLCGGDAAAIDYAHLSPALWGGVLYVVCCATFFSYLLIPVGQKYLRPTVVGMYTYLQPFIASVVAVLAGLDRFGFAKGIAAVMVCLGVYIVNQSKSRAQLDAERAARQQAASAAQTSPRA</sequence>
<dbReference type="eggNOG" id="COG0697">
    <property type="taxonomic scope" value="Bacteria"/>
</dbReference>
<feature type="transmembrane region" description="Helical" evidence="6">
    <location>
        <begin position="264"/>
        <end position="282"/>
    </location>
</feature>
<dbReference type="AlphaFoldDB" id="G5HAK5"/>
<feature type="transmembrane region" description="Helical" evidence="6">
    <location>
        <begin position="140"/>
        <end position="157"/>
    </location>
</feature>
<evidence type="ECO:0000256" key="4">
    <source>
        <dbReference type="ARBA" id="ARBA00022989"/>
    </source>
</evidence>
<dbReference type="PATRIC" id="fig|742725.3.peg.1764"/>
<evidence type="ECO:0000256" key="2">
    <source>
        <dbReference type="ARBA" id="ARBA00007362"/>
    </source>
</evidence>
<feature type="transmembrane region" description="Helical" evidence="6">
    <location>
        <begin position="169"/>
        <end position="193"/>
    </location>
</feature>
<accession>G5HAK5</accession>
<evidence type="ECO:0000313" key="8">
    <source>
        <dbReference type="EMBL" id="EHB91621.1"/>
    </source>
</evidence>
<organism evidence="8 9">
    <name type="scientific">Alistipes indistinctus YIT 12060</name>
    <dbReference type="NCBI Taxonomy" id="742725"/>
    <lineage>
        <taxon>Bacteria</taxon>
        <taxon>Pseudomonadati</taxon>
        <taxon>Bacteroidota</taxon>
        <taxon>Bacteroidia</taxon>
        <taxon>Bacteroidales</taxon>
        <taxon>Rikenellaceae</taxon>
        <taxon>Alistipes</taxon>
    </lineage>
</organism>